<comment type="subcellular location">
    <subcellularLocation>
        <location evidence="1">Cell membrane</location>
        <topology evidence="1">Multi-pass membrane protein</topology>
    </subcellularLocation>
</comment>
<proteinExistence type="predicted"/>
<dbReference type="PANTHER" id="PTHR43124">
    <property type="entry name" value="PURINE EFFLUX PUMP PBUE"/>
    <property type="match status" value="1"/>
</dbReference>
<reference evidence="8" key="1">
    <citation type="journal article" date="2015" name="Nature">
        <title>Complex archaea that bridge the gap between prokaryotes and eukaryotes.</title>
        <authorList>
            <person name="Spang A."/>
            <person name="Saw J.H."/>
            <person name="Jorgensen S.L."/>
            <person name="Zaremba-Niedzwiedzka K."/>
            <person name="Martijn J."/>
            <person name="Lind A.E."/>
            <person name="van Eijk R."/>
            <person name="Schleper C."/>
            <person name="Guy L."/>
            <person name="Ettema T.J."/>
        </authorList>
    </citation>
    <scope>NUCLEOTIDE SEQUENCE</scope>
</reference>
<dbReference type="InterPro" id="IPR020846">
    <property type="entry name" value="MFS_dom"/>
</dbReference>
<feature type="transmembrane region" description="Helical" evidence="6">
    <location>
        <begin position="233"/>
        <end position="254"/>
    </location>
</feature>
<dbReference type="SUPFAM" id="SSF103473">
    <property type="entry name" value="MFS general substrate transporter"/>
    <property type="match status" value="1"/>
</dbReference>
<evidence type="ECO:0000256" key="4">
    <source>
        <dbReference type="ARBA" id="ARBA00022989"/>
    </source>
</evidence>
<evidence type="ECO:0000313" key="8">
    <source>
        <dbReference type="EMBL" id="KKN50542.1"/>
    </source>
</evidence>
<feature type="transmembrane region" description="Helical" evidence="6">
    <location>
        <begin position="454"/>
        <end position="474"/>
    </location>
</feature>
<name>A0A0F9RL75_9ZZZZ</name>
<evidence type="ECO:0000256" key="2">
    <source>
        <dbReference type="ARBA" id="ARBA00022475"/>
    </source>
</evidence>
<feature type="domain" description="Major facilitator superfamily (MFS) profile" evidence="7">
    <location>
        <begin position="75"/>
        <end position="504"/>
    </location>
</feature>
<feature type="transmembrane region" description="Helical" evidence="6">
    <location>
        <begin position="401"/>
        <end position="421"/>
    </location>
</feature>
<dbReference type="EMBL" id="LAZR01001108">
    <property type="protein sequence ID" value="KKN50542.1"/>
    <property type="molecule type" value="Genomic_DNA"/>
</dbReference>
<evidence type="ECO:0000259" key="7">
    <source>
        <dbReference type="PROSITE" id="PS50850"/>
    </source>
</evidence>
<feature type="transmembrane region" description="Helical" evidence="6">
    <location>
        <begin position="140"/>
        <end position="160"/>
    </location>
</feature>
<organism evidence="8">
    <name type="scientific">marine sediment metagenome</name>
    <dbReference type="NCBI Taxonomy" id="412755"/>
    <lineage>
        <taxon>unclassified sequences</taxon>
        <taxon>metagenomes</taxon>
        <taxon>ecological metagenomes</taxon>
    </lineage>
</organism>
<dbReference type="InterPro" id="IPR050189">
    <property type="entry name" value="MFS_Efflux_Transporters"/>
</dbReference>
<keyword evidence="4 6" id="KW-1133">Transmembrane helix</keyword>
<keyword evidence="5 6" id="KW-0472">Membrane</keyword>
<protein>
    <recommendedName>
        <fullName evidence="7">Major facilitator superfamily (MFS) profile domain-containing protein</fullName>
    </recommendedName>
</protein>
<evidence type="ECO:0000256" key="1">
    <source>
        <dbReference type="ARBA" id="ARBA00004651"/>
    </source>
</evidence>
<feature type="transmembrane region" description="Helical" evidence="6">
    <location>
        <begin position="334"/>
        <end position="357"/>
    </location>
</feature>
<dbReference type="AlphaFoldDB" id="A0A0F9RL75"/>
<feature type="transmembrane region" description="Helical" evidence="6">
    <location>
        <begin position="298"/>
        <end position="322"/>
    </location>
</feature>
<feature type="transmembrane region" description="Helical" evidence="6">
    <location>
        <begin position="369"/>
        <end position="389"/>
    </location>
</feature>
<feature type="transmembrane region" description="Helical" evidence="6">
    <location>
        <begin position="172"/>
        <end position="194"/>
    </location>
</feature>
<gene>
    <name evidence="9" type="ORF">LCGC14_0496700</name>
    <name evidence="8" type="ORF">LCGC14_0631590</name>
</gene>
<feature type="transmembrane region" description="Helical" evidence="6">
    <location>
        <begin position="480"/>
        <end position="503"/>
    </location>
</feature>
<evidence type="ECO:0000256" key="3">
    <source>
        <dbReference type="ARBA" id="ARBA00022692"/>
    </source>
</evidence>
<dbReference type="PROSITE" id="PS50850">
    <property type="entry name" value="MFS"/>
    <property type="match status" value="1"/>
</dbReference>
<dbReference type="Pfam" id="PF07690">
    <property type="entry name" value="MFS_1"/>
    <property type="match status" value="1"/>
</dbReference>
<keyword evidence="2" id="KW-1003">Cell membrane</keyword>
<feature type="transmembrane region" description="Helical" evidence="6">
    <location>
        <begin position="75"/>
        <end position="100"/>
    </location>
</feature>
<comment type="caution">
    <text evidence="8">The sequence shown here is derived from an EMBL/GenBank/DDBJ whole genome shotgun (WGS) entry which is preliminary data.</text>
</comment>
<feature type="transmembrane region" description="Helical" evidence="6">
    <location>
        <begin position="112"/>
        <end position="133"/>
    </location>
</feature>
<keyword evidence="3 6" id="KW-0812">Transmembrane</keyword>
<dbReference type="GO" id="GO:0005886">
    <property type="term" value="C:plasma membrane"/>
    <property type="evidence" value="ECO:0007669"/>
    <property type="project" value="UniProtKB-SubCell"/>
</dbReference>
<evidence type="ECO:0000256" key="6">
    <source>
        <dbReference type="SAM" id="Phobius"/>
    </source>
</evidence>
<dbReference type="PANTHER" id="PTHR43124:SF3">
    <property type="entry name" value="CHLORAMPHENICOL EFFLUX PUMP RV0191"/>
    <property type="match status" value="1"/>
</dbReference>
<dbReference type="EMBL" id="LAZR01000573">
    <property type="protein sequence ID" value="KKN63938.1"/>
    <property type="molecule type" value="Genomic_DNA"/>
</dbReference>
<evidence type="ECO:0000256" key="5">
    <source>
        <dbReference type="ARBA" id="ARBA00023136"/>
    </source>
</evidence>
<evidence type="ECO:0000313" key="9">
    <source>
        <dbReference type="EMBL" id="KKN63938.1"/>
    </source>
</evidence>
<accession>A0A0F9RL75</accession>
<dbReference type="InterPro" id="IPR036259">
    <property type="entry name" value="MFS_trans_sf"/>
</dbReference>
<feature type="transmembrane region" description="Helical" evidence="6">
    <location>
        <begin position="206"/>
        <end position="227"/>
    </location>
</feature>
<dbReference type="InterPro" id="IPR011701">
    <property type="entry name" value="MFS"/>
</dbReference>
<dbReference type="Gene3D" id="1.20.1250.20">
    <property type="entry name" value="MFS general substrate transporter like domains"/>
    <property type="match status" value="1"/>
</dbReference>
<sequence>MVQYFLISFIFGYKKNIDFEQHSNKVSLLHSSLLFIQKIFKKENDFCFTMRSEESPEMEEKTGFFILIKRLWPHFLIYNSFAFTLATIFINIVIISGMMWPGDTFADHAGELGILTGTAAFMVALSGILFGVLADKVSRAKLMGIVELIFGFGLFFNGFVPEGQGGTTFTLFLTFALVRGFAIGGIWPLISSHVNDSTEDKERSQFFGAMQATFQLFNIIGMLVSAFSFQNNYWRQFYFIIGIVATFFGIIILMKAREPKRGATREELKNVLSSDEVVYQYQLTKETIKSTIIAPTNLIAFFEGIFTTILLAVPDFLFIAYLESPPYNLSPLVAAVFMIIFGLPGGVIGSLAFAKISDRLGKKNIKYRIYMIVISITVLSFLYLILFNIPLPAMSVSEGNNFLFIISIPSFGVMGLLAFIARSTTGLWNINQPPVLQKINLPEAQGKISSANQFLESIGQGMGPIIAGILLVTYGQNYQITILITTILGMIGGLFWLLASIWINKDINRISSILKEREIELSTKSNSNNIDNR</sequence>
<dbReference type="GO" id="GO:0022857">
    <property type="term" value="F:transmembrane transporter activity"/>
    <property type="evidence" value="ECO:0007669"/>
    <property type="project" value="InterPro"/>
</dbReference>